<sequence length="136" mass="14453">MTDGHPDLAGYREGLAAGELRAQRCGGCARMCWPPRPACPRCGCPDTSWERLPDAGELFTWTVVAHTRLAGFQDAVPYPVGMIALPGAGIRMIGRIAAPAAELAIGMPVRWTFAGSPAGGRRPVWTPAPAGREESR</sequence>
<gene>
    <name evidence="3" type="ORF">HGB48_22410</name>
</gene>
<dbReference type="Pfam" id="PF01796">
    <property type="entry name" value="OB_ChsH2_C"/>
    <property type="match status" value="1"/>
</dbReference>
<organism evidence="3 4">
    <name type="scientific">Actinomadura latina</name>
    <dbReference type="NCBI Taxonomy" id="163603"/>
    <lineage>
        <taxon>Bacteria</taxon>
        <taxon>Bacillati</taxon>
        <taxon>Actinomycetota</taxon>
        <taxon>Actinomycetes</taxon>
        <taxon>Streptosporangiales</taxon>
        <taxon>Thermomonosporaceae</taxon>
        <taxon>Actinomadura</taxon>
    </lineage>
</organism>
<evidence type="ECO:0000313" key="3">
    <source>
        <dbReference type="EMBL" id="NKZ06479.1"/>
    </source>
</evidence>
<feature type="domain" description="ChsH2 rubredoxin-like zinc ribbon" evidence="2">
    <location>
        <begin position="12"/>
        <end position="43"/>
    </location>
</feature>
<keyword evidence="4" id="KW-1185">Reference proteome</keyword>
<dbReference type="Gene3D" id="6.10.30.10">
    <property type="match status" value="1"/>
</dbReference>
<dbReference type="InterPro" id="IPR022002">
    <property type="entry name" value="ChsH2_Znr"/>
</dbReference>
<comment type="caution">
    <text evidence="3">The sequence shown here is derived from an EMBL/GenBank/DDBJ whole genome shotgun (WGS) entry which is preliminary data.</text>
</comment>
<feature type="domain" description="ChsH2 C-terminal OB-fold" evidence="1">
    <location>
        <begin position="49"/>
        <end position="113"/>
    </location>
</feature>
<dbReference type="InterPro" id="IPR052513">
    <property type="entry name" value="Thioester_dehydratase-like"/>
</dbReference>
<evidence type="ECO:0000259" key="1">
    <source>
        <dbReference type="Pfam" id="PF01796"/>
    </source>
</evidence>
<reference evidence="3 4" key="1">
    <citation type="submission" date="2020-04" db="EMBL/GenBank/DDBJ databases">
        <title>MicrobeNet Type strains.</title>
        <authorList>
            <person name="Nicholson A.C."/>
        </authorList>
    </citation>
    <scope>NUCLEOTIDE SEQUENCE [LARGE SCALE GENOMIC DNA]</scope>
    <source>
        <strain evidence="3 4">ATCC BAA-277</strain>
    </source>
</reference>
<evidence type="ECO:0008006" key="5">
    <source>
        <dbReference type="Google" id="ProtNLM"/>
    </source>
</evidence>
<dbReference type="InterPro" id="IPR002878">
    <property type="entry name" value="ChsH2_C"/>
</dbReference>
<dbReference type="SUPFAM" id="SSF50249">
    <property type="entry name" value="Nucleic acid-binding proteins"/>
    <property type="match status" value="1"/>
</dbReference>
<accession>A0A846Z0W3</accession>
<dbReference type="EMBL" id="JAAXPI010000036">
    <property type="protein sequence ID" value="NKZ06479.1"/>
    <property type="molecule type" value="Genomic_DNA"/>
</dbReference>
<evidence type="ECO:0000259" key="2">
    <source>
        <dbReference type="Pfam" id="PF12172"/>
    </source>
</evidence>
<proteinExistence type="predicted"/>
<dbReference type="InterPro" id="IPR012340">
    <property type="entry name" value="NA-bd_OB-fold"/>
</dbReference>
<dbReference type="Proteomes" id="UP000579250">
    <property type="component" value="Unassembled WGS sequence"/>
</dbReference>
<dbReference type="PANTHER" id="PTHR34075:SF5">
    <property type="entry name" value="BLR3430 PROTEIN"/>
    <property type="match status" value="1"/>
</dbReference>
<name>A0A846Z0W3_9ACTN</name>
<dbReference type="AlphaFoldDB" id="A0A846Z0W3"/>
<evidence type="ECO:0000313" key="4">
    <source>
        <dbReference type="Proteomes" id="UP000579250"/>
    </source>
</evidence>
<protein>
    <recommendedName>
        <fullName evidence="5">DNA-binding protein</fullName>
    </recommendedName>
</protein>
<dbReference type="PANTHER" id="PTHR34075">
    <property type="entry name" value="BLR3430 PROTEIN"/>
    <property type="match status" value="1"/>
</dbReference>
<dbReference type="Pfam" id="PF12172">
    <property type="entry name" value="zf-ChsH2"/>
    <property type="match status" value="1"/>
</dbReference>
<dbReference type="RefSeq" id="WP_067640744.1">
    <property type="nucleotide sequence ID" value="NZ_JAAXPI010000036.1"/>
</dbReference>